<dbReference type="Proteomes" id="UP000235672">
    <property type="component" value="Unassembled WGS sequence"/>
</dbReference>
<protein>
    <recommendedName>
        <fullName evidence="5">Serine-threonine protein kinase 19</fullName>
    </recommendedName>
</protein>
<dbReference type="GO" id="GO:0046579">
    <property type="term" value="P:positive regulation of Ras protein signal transduction"/>
    <property type="evidence" value="ECO:0007669"/>
    <property type="project" value="TreeGrafter"/>
</dbReference>
<proteinExistence type="inferred from homology"/>
<evidence type="ECO:0000256" key="1">
    <source>
        <dbReference type="ARBA" id="ARBA00093458"/>
    </source>
</evidence>
<dbReference type="Pfam" id="PF10494">
    <property type="entry name" value="Stk19"/>
    <property type="match status" value="1"/>
</dbReference>
<feature type="region of interest" description="Disordered" evidence="2">
    <location>
        <begin position="1"/>
        <end position="57"/>
    </location>
</feature>
<organism evidence="3 4">
    <name type="scientific">Hyaloscypha hepaticicola</name>
    <dbReference type="NCBI Taxonomy" id="2082293"/>
    <lineage>
        <taxon>Eukaryota</taxon>
        <taxon>Fungi</taxon>
        <taxon>Dikarya</taxon>
        <taxon>Ascomycota</taxon>
        <taxon>Pezizomycotina</taxon>
        <taxon>Leotiomycetes</taxon>
        <taxon>Helotiales</taxon>
        <taxon>Hyaloscyphaceae</taxon>
        <taxon>Hyaloscypha</taxon>
    </lineage>
</organism>
<evidence type="ECO:0000313" key="4">
    <source>
        <dbReference type="Proteomes" id="UP000235672"/>
    </source>
</evidence>
<dbReference type="EMBL" id="KZ613471">
    <property type="protein sequence ID" value="PMD25105.1"/>
    <property type="molecule type" value="Genomic_DNA"/>
</dbReference>
<sequence length="393" mass="42450">MSLKFSAAHSSRIKKPTKPPAFKRHSSSASPYSSLPRRKPLQRSTTKPEQADDEDEDLFGDRLDDIGLVKALATDLTLRDVAQAISHIRDKMWSRIPERRAGMNSTRIAEVLNFRASLPPIVTVSHVQALLNSPTAVEREIAELTRGGAIRKVVVGGRGSLGEALILARDLDNMVLKSVLDEELKQKFITLLHKHPTALKLPRSQLSDEEAKMLVHAGFLTSSTSPWTATDVFSRPGDGSRGTMTSLNSISKAASGSLAAVGGEGAVHAAGGSGGGVTLPSTGDYTLALPTTGPFLKLLSSSRAHLLSLLSKSKFREAPESLLRQRWDGGIEANDAASSARQNRDEFGVLPGRTRKWKQFYGITFEWILEECCGAGFLEVFNTGSIGRGVRAL</sequence>
<gene>
    <name evidence="3" type="ORF">NA56DRAFT_642896</name>
</gene>
<dbReference type="PANTHER" id="PTHR15243">
    <property type="entry name" value="SERINE/THREONINE-PROTEIN KINASE 19"/>
    <property type="match status" value="1"/>
</dbReference>
<dbReference type="InterPro" id="IPR018865">
    <property type="entry name" value="STK19-like"/>
</dbReference>
<dbReference type="AlphaFoldDB" id="A0A2J6QFR8"/>
<evidence type="ECO:0000313" key="3">
    <source>
        <dbReference type="EMBL" id="PMD25105.1"/>
    </source>
</evidence>
<name>A0A2J6QFR8_9HELO</name>
<keyword evidence="4" id="KW-1185">Reference proteome</keyword>
<feature type="compositionally biased region" description="Basic residues" evidence="2">
    <location>
        <begin position="11"/>
        <end position="26"/>
    </location>
</feature>
<reference evidence="3 4" key="1">
    <citation type="submission" date="2016-05" db="EMBL/GenBank/DDBJ databases">
        <title>A degradative enzymes factory behind the ericoid mycorrhizal symbiosis.</title>
        <authorList>
            <consortium name="DOE Joint Genome Institute"/>
            <person name="Martino E."/>
            <person name="Morin E."/>
            <person name="Grelet G."/>
            <person name="Kuo A."/>
            <person name="Kohler A."/>
            <person name="Daghino S."/>
            <person name="Barry K."/>
            <person name="Choi C."/>
            <person name="Cichocki N."/>
            <person name="Clum A."/>
            <person name="Copeland A."/>
            <person name="Hainaut M."/>
            <person name="Haridas S."/>
            <person name="Labutti K."/>
            <person name="Lindquist E."/>
            <person name="Lipzen A."/>
            <person name="Khouja H.-R."/>
            <person name="Murat C."/>
            <person name="Ohm R."/>
            <person name="Olson A."/>
            <person name="Spatafora J."/>
            <person name="Veneault-Fourrey C."/>
            <person name="Henrissat B."/>
            <person name="Grigoriev I."/>
            <person name="Martin F."/>
            <person name="Perotto S."/>
        </authorList>
    </citation>
    <scope>NUCLEOTIDE SEQUENCE [LARGE SCALE GENOMIC DNA]</scope>
    <source>
        <strain evidence="3 4">UAMH 7357</strain>
    </source>
</reference>
<dbReference type="PANTHER" id="PTHR15243:SF0">
    <property type="entry name" value="SERINE_THREONINE-PROTEIN KINASE 19"/>
    <property type="match status" value="1"/>
</dbReference>
<evidence type="ECO:0000256" key="2">
    <source>
        <dbReference type="SAM" id="MobiDB-lite"/>
    </source>
</evidence>
<dbReference type="OrthoDB" id="3980126at2759"/>
<accession>A0A2J6QFR8</accession>
<evidence type="ECO:0008006" key="5">
    <source>
        <dbReference type="Google" id="ProtNLM"/>
    </source>
</evidence>
<comment type="similarity">
    <text evidence="1">Belongs to the STK19 family.</text>
</comment>